<organism evidence="3 4">
    <name type="scientific">Lutispora saccharofermentans</name>
    <dbReference type="NCBI Taxonomy" id="3024236"/>
    <lineage>
        <taxon>Bacteria</taxon>
        <taxon>Bacillati</taxon>
        <taxon>Bacillota</taxon>
        <taxon>Clostridia</taxon>
        <taxon>Lutisporales</taxon>
        <taxon>Lutisporaceae</taxon>
        <taxon>Lutispora</taxon>
    </lineage>
</organism>
<feature type="chain" id="PRO_5045366758" evidence="1">
    <location>
        <begin position="35"/>
        <end position="180"/>
    </location>
</feature>
<gene>
    <name evidence="3" type="ORF">LJD61_09215</name>
</gene>
<dbReference type="EMBL" id="JAJEKE010000006">
    <property type="protein sequence ID" value="MCQ1529722.1"/>
    <property type="molecule type" value="Genomic_DNA"/>
</dbReference>
<keyword evidence="4" id="KW-1185">Reference proteome</keyword>
<dbReference type="Proteomes" id="UP001651880">
    <property type="component" value="Unassembled WGS sequence"/>
</dbReference>
<dbReference type="Pfam" id="PF10080">
    <property type="entry name" value="FtrD-like"/>
    <property type="match status" value="1"/>
</dbReference>
<evidence type="ECO:0000313" key="3">
    <source>
        <dbReference type="EMBL" id="MCQ1529722.1"/>
    </source>
</evidence>
<accession>A0ABT1NEN2</accession>
<name>A0ABT1NEN2_9FIRM</name>
<dbReference type="RefSeq" id="WP_255227231.1">
    <property type="nucleotide sequence ID" value="NZ_JAJEKE010000006.1"/>
</dbReference>
<keyword evidence="1" id="KW-0732">Signal</keyword>
<feature type="signal peptide" evidence="1">
    <location>
        <begin position="1"/>
        <end position="34"/>
    </location>
</feature>
<feature type="domain" description="Membrane iron-sulfur containing protein FtrD-like" evidence="2">
    <location>
        <begin position="72"/>
        <end position="174"/>
    </location>
</feature>
<proteinExistence type="predicted"/>
<evidence type="ECO:0000256" key="1">
    <source>
        <dbReference type="SAM" id="SignalP"/>
    </source>
</evidence>
<evidence type="ECO:0000313" key="4">
    <source>
        <dbReference type="Proteomes" id="UP001651880"/>
    </source>
</evidence>
<sequence>MKKTSKNKTNVQNRRSTKLLIIVAVLIGAVAVFAAFNNGKSKPADEISQGRNAAPVVRGGDLIINAGDVSDTAKFYPYQAGDIYMEVMAVKASDGSVRTAFNTCQVCYDSGQGYYRQAGNEMICQNCGNVFSVDDIEKVKGGCNPVPIMSGNKNIDGDNIAISEQFLNENKEFFADWKRD</sequence>
<evidence type="ECO:0000259" key="2">
    <source>
        <dbReference type="Pfam" id="PF10080"/>
    </source>
</evidence>
<dbReference type="InterPro" id="IPR018758">
    <property type="entry name" value="FtrD-like"/>
</dbReference>
<protein>
    <submittedName>
        <fullName evidence="3">DUF2318 domain-containing protein</fullName>
    </submittedName>
</protein>
<reference evidence="3 4" key="1">
    <citation type="submission" date="2021-10" db="EMBL/GenBank/DDBJ databases">
        <title>Lutispora strain m25 sp. nov., a thermophilic, non-spore-forming bacterium isolated from a lab-scale methanogenic bioreactor digesting anaerobic sludge.</title>
        <authorList>
            <person name="El Houari A."/>
            <person name="Mcdonald J."/>
        </authorList>
    </citation>
    <scope>NUCLEOTIDE SEQUENCE [LARGE SCALE GENOMIC DNA]</scope>
    <source>
        <strain evidence="4">m25</strain>
    </source>
</reference>
<comment type="caution">
    <text evidence="3">The sequence shown here is derived from an EMBL/GenBank/DDBJ whole genome shotgun (WGS) entry which is preliminary data.</text>
</comment>